<dbReference type="RefSeq" id="WP_336496796.1">
    <property type="nucleotide sequence ID" value="NZ_JBAWSY010000003.1"/>
</dbReference>
<feature type="chain" id="PRO_5046867095" description="DUF4367 domain-containing protein" evidence="1">
    <location>
        <begin position="29"/>
        <end position="170"/>
    </location>
</feature>
<feature type="signal peptide" evidence="1">
    <location>
        <begin position="1"/>
        <end position="28"/>
    </location>
</feature>
<name>A0ABU8F2J3_9BACI</name>
<evidence type="ECO:0000256" key="1">
    <source>
        <dbReference type="SAM" id="SignalP"/>
    </source>
</evidence>
<dbReference type="PROSITE" id="PS51257">
    <property type="entry name" value="PROKAR_LIPOPROTEIN"/>
    <property type="match status" value="1"/>
</dbReference>
<keyword evidence="3" id="KW-1185">Reference proteome</keyword>
<sequence length="170" mass="18930">MARKWMRLCIASLAVILLASCSSVEEQAVDGMENAKTVFQEDAEKPNETVDKLKIFLPSGFSIEDDSDQTNILLSKGNDSYILFVNPNELPGSQLYFDLMMANTNLKIVEKDTFEQNGRFGFAAIIQSSEENFELITSIGGIKLTTISKQQNIASNLEKMMMIVRSISTD</sequence>
<protein>
    <recommendedName>
        <fullName evidence="4">DUF4367 domain-containing protein</fullName>
    </recommendedName>
</protein>
<comment type="caution">
    <text evidence="2">The sequence shown here is derived from an EMBL/GenBank/DDBJ whole genome shotgun (WGS) entry which is preliminary data.</text>
</comment>
<dbReference type="Proteomes" id="UP001364890">
    <property type="component" value="Unassembled WGS sequence"/>
</dbReference>
<accession>A0ABU8F2J3</accession>
<evidence type="ECO:0008006" key="4">
    <source>
        <dbReference type="Google" id="ProtNLM"/>
    </source>
</evidence>
<dbReference type="EMBL" id="JBAWSY010000003">
    <property type="protein sequence ID" value="MEI4769234.1"/>
    <property type="molecule type" value="Genomic_DNA"/>
</dbReference>
<proteinExistence type="predicted"/>
<reference evidence="2 3" key="1">
    <citation type="submission" date="2024-01" db="EMBL/GenBank/DDBJ databases">
        <title>Seven novel Bacillus-like species.</title>
        <authorList>
            <person name="Liu G."/>
        </authorList>
    </citation>
    <scope>NUCLEOTIDE SEQUENCE [LARGE SCALE GENOMIC DNA]</scope>
    <source>
        <strain evidence="2 3">FJAT-51614</strain>
    </source>
</reference>
<evidence type="ECO:0000313" key="2">
    <source>
        <dbReference type="EMBL" id="MEI4769234.1"/>
    </source>
</evidence>
<gene>
    <name evidence="2" type="ORF">WAX74_06200</name>
</gene>
<evidence type="ECO:0000313" key="3">
    <source>
        <dbReference type="Proteomes" id="UP001364890"/>
    </source>
</evidence>
<organism evidence="2 3">
    <name type="scientific">Psychrobacillus mangrovi</name>
    <dbReference type="NCBI Taxonomy" id="3117745"/>
    <lineage>
        <taxon>Bacteria</taxon>
        <taxon>Bacillati</taxon>
        <taxon>Bacillota</taxon>
        <taxon>Bacilli</taxon>
        <taxon>Bacillales</taxon>
        <taxon>Bacillaceae</taxon>
        <taxon>Psychrobacillus</taxon>
    </lineage>
</organism>
<keyword evidence="1" id="KW-0732">Signal</keyword>